<name>A0ABS1VSG9_9ACTN</name>
<dbReference type="Pfam" id="PF02720">
    <property type="entry name" value="DUF222"/>
    <property type="match status" value="1"/>
</dbReference>
<dbReference type="InterPro" id="IPR003615">
    <property type="entry name" value="HNH_nuc"/>
</dbReference>
<dbReference type="Proteomes" id="UP000598996">
    <property type="component" value="Unassembled WGS sequence"/>
</dbReference>
<evidence type="ECO:0000256" key="1">
    <source>
        <dbReference type="ARBA" id="ARBA00023450"/>
    </source>
</evidence>
<reference evidence="3 4" key="1">
    <citation type="submission" date="2021-01" db="EMBL/GenBank/DDBJ databases">
        <title>Actinoplanes sp. nov. LDG1-01 isolated from lichen.</title>
        <authorList>
            <person name="Saeng-In P."/>
            <person name="Phongsopitanun W."/>
            <person name="Kanchanasin P."/>
            <person name="Yuki M."/>
            <person name="Kudo T."/>
            <person name="Ohkuma M."/>
            <person name="Tanasupawat S."/>
        </authorList>
    </citation>
    <scope>NUCLEOTIDE SEQUENCE [LARGE SCALE GENOMIC DNA]</scope>
    <source>
        <strain evidence="3 4">LDG1-01</strain>
    </source>
</reference>
<proteinExistence type="inferred from homology"/>
<dbReference type="CDD" id="cd00085">
    <property type="entry name" value="HNHc"/>
    <property type="match status" value="1"/>
</dbReference>
<evidence type="ECO:0000313" key="4">
    <source>
        <dbReference type="Proteomes" id="UP000598996"/>
    </source>
</evidence>
<gene>
    <name evidence="3" type="ORF">JKJ07_20875</name>
</gene>
<evidence type="ECO:0000259" key="2">
    <source>
        <dbReference type="SMART" id="SM00507"/>
    </source>
</evidence>
<evidence type="ECO:0000313" key="3">
    <source>
        <dbReference type="EMBL" id="MBL7256756.1"/>
    </source>
</evidence>
<dbReference type="SMART" id="SM00507">
    <property type="entry name" value="HNHc"/>
    <property type="match status" value="1"/>
</dbReference>
<organism evidence="3 4">
    <name type="scientific">Paractinoplanes lichenicola</name>
    <dbReference type="NCBI Taxonomy" id="2802976"/>
    <lineage>
        <taxon>Bacteria</taxon>
        <taxon>Bacillati</taxon>
        <taxon>Actinomycetota</taxon>
        <taxon>Actinomycetes</taxon>
        <taxon>Micromonosporales</taxon>
        <taxon>Micromonosporaceae</taxon>
        <taxon>Paractinoplanes</taxon>
    </lineage>
</organism>
<dbReference type="InterPro" id="IPR003870">
    <property type="entry name" value="DUF222"/>
</dbReference>
<keyword evidence="4" id="KW-1185">Reference proteome</keyword>
<protein>
    <submittedName>
        <fullName evidence="3">DUF222 domain-containing protein</fullName>
    </submittedName>
</protein>
<comment type="caution">
    <text evidence="3">The sequence shown here is derived from an EMBL/GenBank/DDBJ whole genome shotgun (WGS) entry which is preliminary data.</text>
</comment>
<dbReference type="InterPro" id="IPR002711">
    <property type="entry name" value="HNH"/>
</dbReference>
<accession>A0ABS1VSG9</accession>
<sequence length="427" mass="46215">MLAEMTQLGKDAAQLAAAPLWSLADDEITDCLAAAHRLEQSVAALQARLVRQAETRGLPAAQGQPTTTTWLRERLLLDHGPARELAERAAALTRHPAVEQALIDGRIDARQATTIVATLDAVATSLGELDQAVDPAEADDIAERARTTLIEMAGRLPAYKLRRVGERILEHVAPHLAERAEELALARLEARAHQARGFTLSTAAAGIVRLSGVLGSEDAAVLQAALHPLCKPVPDDERRPAQRRADALVEVCRLALRTGELPESGGEPAQLAVTVAYDPLTRALGPATTDTGLRLSAGTARRLACDARVLPAVLGSAGQVLDLGRTQRLATASLRRALSLRDRGCAFPDCDRPPRWTDAHHLTAWTDGGPTSLDNMALLCRYHHRLIHHPTAGWQIRLDADRRPEFIPPPGIDPARTPRQNLYYPRL</sequence>
<comment type="similarity">
    <text evidence="1">Belongs to the Rv1128c/1148c/1588c/1702c/1945/3466 family.</text>
</comment>
<dbReference type="EMBL" id="JAENHO010000005">
    <property type="protein sequence ID" value="MBL7256756.1"/>
    <property type="molecule type" value="Genomic_DNA"/>
</dbReference>
<dbReference type="Pfam" id="PF01844">
    <property type="entry name" value="HNH"/>
    <property type="match status" value="1"/>
</dbReference>
<feature type="domain" description="HNH nuclease" evidence="2">
    <location>
        <begin position="333"/>
        <end position="385"/>
    </location>
</feature>